<gene>
    <name evidence="1" type="ORF">BECKH772A_GA0070896_1001437</name>
    <name evidence="2" type="ORF">BECKH772B_GA0070898_1001437</name>
    <name evidence="3" type="ORF">BECKH772C_GA0070978_1001337</name>
</gene>
<evidence type="ECO:0000313" key="1">
    <source>
        <dbReference type="EMBL" id="VFJ89392.1"/>
    </source>
</evidence>
<organism evidence="2">
    <name type="scientific">Candidatus Kentrum eta</name>
    <dbReference type="NCBI Taxonomy" id="2126337"/>
    <lineage>
        <taxon>Bacteria</taxon>
        <taxon>Pseudomonadati</taxon>
        <taxon>Pseudomonadota</taxon>
        <taxon>Gammaproteobacteria</taxon>
        <taxon>Candidatus Kentrum</taxon>
    </lineage>
</organism>
<evidence type="ECO:0000313" key="3">
    <source>
        <dbReference type="EMBL" id="VFJ97506.1"/>
    </source>
</evidence>
<name>A0A450UF39_9GAMM</name>
<protein>
    <submittedName>
        <fullName evidence="2">Uncharacterized protein</fullName>
    </submittedName>
</protein>
<dbReference type="EMBL" id="CAADFG010000014">
    <property type="protein sequence ID" value="VFJ89392.1"/>
    <property type="molecule type" value="Genomic_DNA"/>
</dbReference>
<dbReference type="EMBL" id="CAADFI010000014">
    <property type="protein sequence ID" value="VFJ91160.1"/>
    <property type="molecule type" value="Genomic_DNA"/>
</dbReference>
<dbReference type="AlphaFoldDB" id="A0A450UF39"/>
<proteinExistence type="predicted"/>
<reference evidence="2" key="1">
    <citation type="submission" date="2019-02" db="EMBL/GenBank/DDBJ databases">
        <authorList>
            <person name="Gruber-Vodicka R. H."/>
            <person name="Seah K. B. B."/>
        </authorList>
    </citation>
    <scope>NUCLEOTIDE SEQUENCE</scope>
    <source>
        <strain evidence="3">BECK_SA2B12</strain>
        <strain evidence="1">BECK_SA2B15</strain>
        <strain evidence="2">BECK_SA2B20</strain>
    </source>
</reference>
<sequence length="90" mass="9331">MLTDGGVARMGLGVCLAPGYRRGSTVTRIALGVFGNRADIPSRSRIVSTRAAPIPESRPAALRGIRDGVCGWTAMLLLLGEPDAARSPGV</sequence>
<dbReference type="EMBL" id="CAADFJ010000013">
    <property type="protein sequence ID" value="VFJ97506.1"/>
    <property type="molecule type" value="Genomic_DNA"/>
</dbReference>
<evidence type="ECO:0000313" key="2">
    <source>
        <dbReference type="EMBL" id="VFJ91160.1"/>
    </source>
</evidence>
<accession>A0A450UF39</accession>